<dbReference type="CDD" id="cd00063">
    <property type="entry name" value="FN3"/>
    <property type="match status" value="1"/>
</dbReference>
<dbReference type="Proteomes" id="UP000319852">
    <property type="component" value="Chromosome"/>
</dbReference>
<dbReference type="Gene3D" id="2.60.40.10">
    <property type="entry name" value="Immunoglobulins"/>
    <property type="match status" value="1"/>
</dbReference>
<accession>A0A517MWC1</accession>
<evidence type="ECO:0000313" key="10">
    <source>
        <dbReference type="EMBL" id="QDS99181.1"/>
    </source>
</evidence>
<feature type="signal peptide" evidence="8">
    <location>
        <begin position="1"/>
        <end position="20"/>
    </location>
</feature>
<protein>
    <recommendedName>
        <fullName evidence="3">mannan endo-1,4-beta-mannosidase</fullName>
        <ecNumber evidence="3">3.2.1.78</ecNumber>
    </recommendedName>
</protein>
<evidence type="ECO:0000256" key="8">
    <source>
        <dbReference type="SAM" id="SignalP"/>
    </source>
</evidence>
<name>A0A517MWC1_9BACT</name>
<dbReference type="GO" id="GO:0005576">
    <property type="term" value="C:extracellular region"/>
    <property type="evidence" value="ECO:0007669"/>
    <property type="project" value="UniProtKB-SubCell"/>
</dbReference>
<dbReference type="PROSITE" id="PS51257">
    <property type="entry name" value="PROKAR_LIPOPROTEIN"/>
    <property type="match status" value="1"/>
</dbReference>
<evidence type="ECO:0000256" key="7">
    <source>
        <dbReference type="ARBA" id="ARBA00023295"/>
    </source>
</evidence>
<proteinExistence type="predicted"/>
<evidence type="ECO:0000259" key="9">
    <source>
        <dbReference type="Pfam" id="PF26410"/>
    </source>
</evidence>
<keyword evidence="5 8" id="KW-0732">Signal</keyword>
<keyword evidence="4" id="KW-0964">Secreted</keyword>
<dbReference type="AlphaFoldDB" id="A0A517MWC1"/>
<dbReference type="PANTHER" id="PTHR31451:SF39">
    <property type="entry name" value="MANNAN ENDO-1,4-BETA-MANNOSIDASE 1"/>
    <property type="match status" value="1"/>
</dbReference>
<dbReference type="Gene3D" id="3.20.20.80">
    <property type="entry name" value="Glycosidases"/>
    <property type="match status" value="1"/>
</dbReference>
<sequence length="995" mass="112088" precursor="true">MRILSTLLFTVLLAISSCWAVESQLKHFITAKGDQLYEGDQQFRFMSFNIPNLHLVEDNFSFADPNPWRWPNEFEIADALESIRQMGGQVTRMYVLSVRREGSDQGEHVFVEGPGQFNEEAFRTLDKVLQIANEKGVRVILPLVDNWHWWGGRAEYAGFRGKEPDDFWTDEQVIADFEETIRFTLNRVNTLTGVAYKDDPAIFAWETGNELDSPPAWTRRISAFIKSIDSKHLLIDGYALHGVRQESLDDPNIDVITTHHYPNTDKDYVKAIVVAHEKIAGRKPYFVGEFGFAPTKELRRVMNTIVERGISGGLHWSLRFHNRDGGFYWHSEPSGGDHYKAYHWPGFSSGERYQERELLQLTRNKAFEIRGLPVPEFSKPDAPKLLPTSDVSKITWQGSAGASSYNIHRAVSGEGPWKVVGQGISDAAVQYRPLFNDRTAKVGEAYFYRVVARNEAGSSPPCDAIGPVSVLRQTLIDEYQDLNQLSNPQGELKQLSTDARKTQEDAHRLTLSPGSSIEYHCEGPIDRWQLMLYHSGESIDLEVACSAEGKQFSPCKVRRRTRAVEGGDYGYLKPLLLSGKFDGARPRFLRFSRSAGSGQPEEDLSSIQLSRVEIQYSEGRKSLAGPSKKVRHGAQLNPSILMFHKPHHFEGMKYVRRAAELGCKHVNLVVTLFCDINEQREVISFGTVNRKREYSRLTQESLAAFRFSLQGVFAEAAALDMDVSVLAHLNAGGEIYDWRNRFEFDPLTEYEGFSYQDAVIGSIADALEKTVKPGMQIDLALAGEMGQSVFAHPASYRKMMQHLRSDTRLQDLKVGVSFNFNNAANKQELTSKQREEAQLLVNDCDFVGMSNYRWFDLPIQPSDFARAVKTFLAEMSDNGAKVPLTTPLHFSEVGIGGGTEGGLASTSAEAARTPWHGSDEPQKNPWASEAMSRFRVEFHQALLEFLAHPTATNPITEAFLWSEGSWDPMDITDKGFADQQIIELIQQHNNALTND</sequence>
<comment type="catalytic activity">
    <reaction evidence="1">
        <text>Random hydrolysis of (1-&gt;4)-beta-D-mannosidic linkages in mannans, galactomannans and glucomannans.</text>
        <dbReference type="EC" id="3.2.1.78"/>
    </reaction>
</comment>
<organism evidence="10 11">
    <name type="scientific">Adhaeretor mobilis</name>
    <dbReference type="NCBI Taxonomy" id="1930276"/>
    <lineage>
        <taxon>Bacteria</taxon>
        <taxon>Pseudomonadati</taxon>
        <taxon>Planctomycetota</taxon>
        <taxon>Planctomycetia</taxon>
        <taxon>Pirellulales</taxon>
        <taxon>Lacipirellulaceae</taxon>
        <taxon>Adhaeretor</taxon>
    </lineage>
</organism>
<evidence type="ECO:0000256" key="3">
    <source>
        <dbReference type="ARBA" id="ARBA00012706"/>
    </source>
</evidence>
<dbReference type="InterPro" id="IPR045053">
    <property type="entry name" value="MAN-like"/>
</dbReference>
<dbReference type="EC" id="3.2.1.78" evidence="3"/>
<dbReference type="OrthoDB" id="9801493at2"/>
<dbReference type="SUPFAM" id="SSF51445">
    <property type="entry name" value="(Trans)glycosidases"/>
    <property type="match status" value="1"/>
</dbReference>
<evidence type="ECO:0000256" key="1">
    <source>
        <dbReference type="ARBA" id="ARBA00001678"/>
    </source>
</evidence>
<comment type="subcellular location">
    <subcellularLocation>
        <location evidence="2">Secreted</location>
    </subcellularLocation>
</comment>
<feature type="chain" id="PRO_5022067920" description="mannan endo-1,4-beta-mannosidase" evidence="8">
    <location>
        <begin position="21"/>
        <end position="995"/>
    </location>
</feature>
<dbReference type="InterPro" id="IPR017853">
    <property type="entry name" value="GH"/>
</dbReference>
<dbReference type="RefSeq" id="WP_145060442.1">
    <property type="nucleotide sequence ID" value="NZ_CP036263.1"/>
</dbReference>
<dbReference type="InterPro" id="IPR013783">
    <property type="entry name" value="Ig-like_fold"/>
</dbReference>
<keyword evidence="7" id="KW-0326">Glycosidase</keyword>
<dbReference type="InterPro" id="IPR001547">
    <property type="entry name" value="Glyco_hydro_5"/>
</dbReference>
<evidence type="ECO:0000256" key="6">
    <source>
        <dbReference type="ARBA" id="ARBA00022801"/>
    </source>
</evidence>
<dbReference type="SUPFAM" id="SSF49265">
    <property type="entry name" value="Fibronectin type III"/>
    <property type="match status" value="1"/>
</dbReference>
<keyword evidence="11" id="KW-1185">Reference proteome</keyword>
<dbReference type="GO" id="GO:0000272">
    <property type="term" value="P:polysaccharide catabolic process"/>
    <property type="evidence" value="ECO:0007669"/>
    <property type="project" value="InterPro"/>
</dbReference>
<evidence type="ECO:0000256" key="5">
    <source>
        <dbReference type="ARBA" id="ARBA00022729"/>
    </source>
</evidence>
<feature type="domain" description="Glycoside hydrolase family 5" evidence="9">
    <location>
        <begin position="155"/>
        <end position="263"/>
    </location>
</feature>
<evidence type="ECO:0000313" key="11">
    <source>
        <dbReference type="Proteomes" id="UP000319852"/>
    </source>
</evidence>
<keyword evidence="6" id="KW-0378">Hydrolase</keyword>
<dbReference type="KEGG" id="amob:HG15A2_24730"/>
<dbReference type="PANTHER" id="PTHR31451">
    <property type="match status" value="1"/>
</dbReference>
<evidence type="ECO:0000256" key="2">
    <source>
        <dbReference type="ARBA" id="ARBA00004613"/>
    </source>
</evidence>
<evidence type="ECO:0000256" key="4">
    <source>
        <dbReference type="ARBA" id="ARBA00022525"/>
    </source>
</evidence>
<dbReference type="EMBL" id="CP036263">
    <property type="protein sequence ID" value="QDS99181.1"/>
    <property type="molecule type" value="Genomic_DNA"/>
</dbReference>
<dbReference type="InterPro" id="IPR003961">
    <property type="entry name" value="FN3_dom"/>
</dbReference>
<reference evidence="10 11" key="1">
    <citation type="submission" date="2019-02" db="EMBL/GenBank/DDBJ databases">
        <title>Deep-cultivation of Planctomycetes and their phenomic and genomic characterization uncovers novel biology.</title>
        <authorList>
            <person name="Wiegand S."/>
            <person name="Jogler M."/>
            <person name="Boedeker C."/>
            <person name="Pinto D."/>
            <person name="Vollmers J."/>
            <person name="Rivas-Marin E."/>
            <person name="Kohn T."/>
            <person name="Peeters S.H."/>
            <person name="Heuer A."/>
            <person name="Rast P."/>
            <person name="Oberbeckmann S."/>
            <person name="Bunk B."/>
            <person name="Jeske O."/>
            <person name="Meyerdierks A."/>
            <person name="Storesund J.E."/>
            <person name="Kallscheuer N."/>
            <person name="Luecker S."/>
            <person name="Lage O.M."/>
            <person name="Pohl T."/>
            <person name="Merkel B.J."/>
            <person name="Hornburger P."/>
            <person name="Mueller R.-W."/>
            <person name="Bruemmer F."/>
            <person name="Labrenz M."/>
            <person name="Spormann A.M."/>
            <person name="Op den Camp H."/>
            <person name="Overmann J."/>
            <person name="Amann R."/>
            <person name="Jetten M.S.M."/>
            <person name="Mascher T."/>
            <person name="Medema M.H."/>
            <person name="Devos D.P."/>
            <person name="Kaster A.-K."/>
            <person name="Ovreas L."/>
            <person name="Rohde M."/>
            <person name="Galperin M.Y."/>
            <person name="Jogler C."/>
        </authorList>
    </citation>
    <scope>NUCLEOTIDE SEQUENCE [LARGE SCALE GENOMIC DNA]</scope>
    <source>
        <strain evidence="10 11">HG15A2</strain>
    </source>
</reference>
<dbReference type="InterPro" id="IPR036116">
    <property type="entry name" value="FN3_sf"/>
</dbReference>
<dbReference type="Pfam" id="PF26410">
    <property type="entry name" value="GH5_mannosidase"/>
    <property type="match status" value="1"/>
</dbReference>
<gene>
    <name evidence="10" type="ORF">HG15A2_24730</name>
</gene>
<dbReference type="GO" id="GO:0016985">
    <property type="term" value="F:mannan endo-1,4-beta-mannosidase activity"/>
    <property type="evidence" value="ECO:0007669"/>
    <property type="project" value="TreeGrafter"/>
</dbReference>